<organism evidence="2 3">
    <name type="scientific">Penicillium cf. viridicatum</name>
    <dbReference type="NCBI Taxonomy" id="2972119"/>
    <lineage>
        <taxon>Eukaryota</taxon>
        <taxon>Fungi</taxon>
        <taxon>Dikarya</taxon>
        <taxon>Ascomycota</taxon>
        <taxon>Pezizomycotina</taxon>
        <taxon>Eurotiomycetes</taxon>
        <taxon>Eurotiomycetidae</taxon>
        <taxon>Eurotiales</taxon>
        <taxon>Aspergillaceae</taxon>
        <taxon>Penicillium</taxon>
    </lineage>
</organism>
<dbReference type="AlphaFoldDB" id="A0A9W9MUM8"/>
<name>A0A9W9MUM8_9EURO</name>
<evidence type="ECO:0000256" key="1">
    <source>
        <dbReference type="SAM" id="MobiDB-lite"/>
    </source>
</evidence>
<dbReference type="Proteomes" id="UP001150942">
    <property type="component" value="Unassembled WGS sequence"/>
</dbReference>
<reference evidence="2" key="2">
    <citation type="journal article" date="2023" name="IMA Fungus">
        <title>Comparative genomic study of the Penicillium genus elucidates a diverse pangenome and 15 lateral gene transfer events.</title>
        <authorList>
            <person name="Petersen C."/>
            <person name="Sorensen T."/>
            <person name="Nielsen M.R."/>
            <person name="Sondergaard T.E."/>
            <person name="Sorensen J.L."/>
            <person name="Fitzpatrick D.A."/>
            <person name="Frisvad J.C."/>
            <person name="Nielsen K.L."/>
        </authorList>
    </citation>
    <scope>NUCLEOTIDE SEQUENCE</scope>
    <source>
        <strain evidence="2">IBT 20477</strain>
    </source>
</reference>
<reference evidence="2" key="1">
    <citation type="submission" date="2022-11" db="EMBL/GenBank/DDBJ databases">
        <authorList>
            <person name="Petersen C."/>
        </authorList>
    </citation>
    <scope>NUCLEOTIDE SEQUENCE</scope>
    <source>
        <strain evidence="2">IBT 20477</strain>
    </source>
</reference>
<dbReference type="OrthoDB" id="4359213at2759"/>
<dbReference type="EMBL" id="JAPQKQ010000002">
    <property type="protein sequence ID" value="KAJ5207854.1"/>
    <property type="molecule type" value="Genomic_DNA"/>
</dbReference>
<feature type="region of interest" description="Disordered" evidence="1">
    <location>
        <begin position="1"/>
        <end position="28"/>
    </location>
</feature>
<evidence type="ECO:0000313" key="2">
    <source>
        <dbReference type="EMBL" id="KAJ5207854.1"/>
    </source>
</evidence>
<keyword evidence="3" id="KW-1185">Reference proteome</keyword>
<gene>
    <name evidence="2" type="ORF">N7449_002233</name>
</gene>
<proteinExistence type="predicted"/>
<protein>
    <submittedName>
        <fullName evidence="2">Uncharacterized protein</fullName>
    </submittedName>
</protein>
<sequence length="198" mass="23129">MSRSTAPRTPTAKRTNRQPSLGRSEGRWARNPMIYRGEIFCRHPGCTSKEVTRYTQKSIVRKHYQKEHGMQYRQFSRALRTFNKQPHIDRLQWIAICVQRGQEQAGTAPVPRKWFHRGAVSRTPAECLFGTQSHFIHNFPSVKDLAKDTMREVMSIGMWGRKPCVMLWIQKLVFSSTLIKGDTRGQSTSRPKERFRDH</sequence>
<accession>A0A9W9MUM8</accession>
<comment type="caution">
    <text evidence="2">The sequence shown here is derived from an EMBL/GenBank/DDBJ whole genome shotgun (WGS) entry which is preliminary data.</text>
</comment>
<evidence type="ECO:0000313" key="3">
    <source>
        <dbReference type="Proteomes" id="UP001150942"/>
    </source>
</evidence>